<dbReference type="Pfam" id="PF06742">
    <property type="entry name" value="DUF1214"/>
    <property type="match status" value="1"/>
</dbReference>
<dbReference type="SUPFAM" id="SSF160935">
    <property type="entry name" value="VPA0735-like"/>
    <property type="match status" value="1"/>
</dbReference>
<dbReference type="InterPro" id="IPR037049">
    <property type="entry name" value="DUF1214_C_sf"/>
</dbReference>
<evidence type="ECO:0000259" key="2">
    <source>
        <dbReference type="Pfam" id="PF06742"/>
    </source>
</evidence>
<keyword evidence="1" id="KW-0732">Signal</keyword>
<dbReference type="PANTHER" id="PTHR36509">
    <property type="entry name" value="BLL3101 PROTEIN"/>
    <property type="match status" value="1"/>
</dbReference>
<protein>
    <submittedName>
        <fullName evidence="4">DUF1214 domain-containing protein</fullName>
    </submittedName>
</protein>
<dbReference type="InterPro" id="IPR010621">
    <property type="entry name" value="DUF1214"/>
</dbReference>
<dbReference type="Gene3D" id="1.10.3360.10">
    <property type="entry name" value="VPA0735-like domain"/>
    <property type="match status" value="1"/>
</dbReference>
<evidence type="ECO:0000313" key="4">
    <source>
        <dbReference type="EMBL" id="NEI72856.1"/>
    </source>
</evidence>
<dbReference type="EMBL" id="WUEY01000014">
    <property type="protein sequence ID" value="NEI72856.1"/>
    <property type="molecule type" value="Genomic_DNA"/>
</dbReference>
<gene>
    <name evidence="4" type="ORF">GR212_25165</name>
</gene>
<accession>A0A6L9UFC3</accession>
<evidence type="ECO:0000259" key="3">
    <source>
        <dbReference type="Pfam" id="PF06863"/>
    </source>
</evidence>
<dbReference type="PANTHER" id="PTHR36509:SF3">
    <property type="entry name" value="SIGNAL PEPTIDE PROTEIN"/>
    <property type="match status" value="1"/>
</dbReference>
<dbReference type="Proteomes" id="UP000483035">
    <property type="component" value="Unassembled WGS sequence"/>
</dbReference>
<reference evidence="4 5" key="1">
    <citation type="submission" date="2019-12" db="EMBL/GenBank/DDBJ databases">
        <title>Rhizobium genotypes associated with high levels of biological nitrogen fixation by grain legumes in a temperate-maritime cropping system.</title>
        <authorList>
            <person name="Maluk M."/>
            <person name="Francesc Ferrando Molina F."/>
            <person name="Lopez Del Egido L."/>
            <person name="Lafos M."/>
            <person name="Langarica-Fuentes A."/>
            <person name="Gebre Yohannes G."/>
            <person name="Young M.W."/>
            <person name="Martin P."/>
            <person name="Gantlett R."/>
            <person name="Kenicer G."/>
            <person name="Hawes C."/>
            <person name="Begg G.S."/>
            <person name="Quilliam R.S."/>
            <person name="Squire G.R."/>
            <person name="Poole P.S."/>
            <person name="Young P.W."/>
            <person name="Iannetta P.M."/>
            <person name="James E.K."/>
        </authorList>
    </citation>
    <scope>NUCLEOTIDE SEQUENCE [LARGE SCALE GENOMIC DNA]</scope>
    <source>
        <strain evidence="4 5">JHI1118</strain>
    </source>
</reference>
<proteinExistence type="predicted"/>
<comment type="caution">
    <text evidence="4">The sequence shown here is derived from an EMBL/GenBank/DDBJ whole genome shotgun (WGS) entry which is preliminary data.</text>
</comment>
<feature type="domain" description="DUF1254" evidence="3">
    <location>
        <begin position="63"/>
        <end position="195"/>
    </location>
</feature>
<evidence type="ECO:0000256" key="1">
    <source>
        <dbReference type="SAM" id="SignalP"/>
    </source>
</evidence>
<dbReference type="InterPro" id="IPR010679">
    <property type="entry name" value="DUF1254"/>
</dbReference>
<dbReference type="Gene3D" id="2.60.40.1610">
    <property type="entry name" value="Domain of unknown function DUF1254"/>
    <property type="match status" value="1"/>
</dbReference>
<dbReference type="Pfam" id="PF06863">
    <property type="entry name" value="DUF1254"/>
    <property type="match status" value="1"/>
</dbReference>
<feature type="domain" description="DUF1214" evidence="2">
    <location>
        <begin position="343"/>
        <end position="449"/>
    </location>
</feature>
<feature type="chain" id="PRO_5026918473" evidence="1">
    <location>
        <begin position="23"/>
        <end position="465"/>
    </location>
</feature>
<dbReference type="RefSeq" id="WP_163990659.1">
    <property type="nucleotide sequence ID" value="NZ_WUEY01000014.1"/>
</dbReference>
<organism evidence="4 5">
    <name type="scientific">Rhizobium lusitanum</name>
    <dbReference type="NCBI Taxonomy" id="293958"/>
    <lineage>
        <taxon>Bacteria</taxon>
        <taxon>Pseudomonadati</taxon>
        <taxon>Pseudomonadota</taxon>
        <taxon>Alphaproteobacteria</taxon>
        <taxon>Hyphomicrobiales</taxon>
        <taxon>Rhizobiaceae</taxon>
        <taxon>Rhizobium/Agrobacterium group</taxon>
        <taxon>Rhizobium</taxon>
    </lineage>
</organism>
<dbReference type="AlphaFoldDB" id="A0A6L9UFC3"/>
<sequence length="465" mass="51168">MKSVALLGAGLISLLAVSDSLALDDIVRQQIERRATEAVIWGMPAVNTDLMFQAFRKAGGEANQIALWSRLPSWKNQTLTPNPDTVYLIPFFDTKSTGPMVLEFPPADTGSITANIDNVWQVALEDAGPAGADKGAGGKYLILPPGYSKKVPAGYIPLRSDTFTGYALIRSTPKTGSEEDVAKAVAYGKRVKLYPLSTASKPQKTIFVDVVDDLFDATIPYDAAYFVSLDRVVQSEPWLQRDRAMIDPLKSLGIEKGKAFKPDGDVNEALSAGARAAQVWLEYQRQHIFAPYFESSRWFVPALPEGIQAQSDNFAKADSYTTDSRAITYSMGYVGIKHLGAGQFYIMSVRDKAGDLLDGTRRYRLTVPANAPARQYWSATVYDANTHGFIRNLERFSRASNTPGLKRNGDGSVDINFGPVAPPDGETNWIPTMTGQRFEVLFRLYGPEKPLFDKSWVLPDIEAVQ</sequence>
<evidence type="ECO:0000313" key="5">
    <source>
        <dbReference type="Proteomes" id="UP000483035"/>
    </source>
</evidence>
<feature type="signal peptide" evidence="1">
    <location>
        <begin position="1"/>
        <end position="22"/>
    </location>
</feature>
<dbReference type="Gene3D" id="2.60.120.600">
    <property type="entry name" value="Domain of unknown function DUF1214, C-terminal domain"/>
    <property type="match status" value="1"/>
</dbReference>
<dbReference type="InterPro" id="IPR037050">
    <property type="entry name" value="DUF1254_sf"/>
</dbReference>
<name>A0A6L9UFC3_9HYPH</name>